<dbReference type="InterPro" id="IPR002816">
    <property type="entry name" value="TraB/PrgY/GumN_fam"/>
</dbReference>
<dbReference type="CDD" id="cd14788">
    <property type="entry name" value="GumN"/>
    <property type="match status" value="1"/>
</dbReference>
<evidence type="ECO:0000313" key="3">
    <source>
        <dbReference type="Proteomes" id="UP000478090"/>
    </source>
</evidence>
<gene>
    <name evidence="2" type="ORF">GTP27_14630</name>
</gene>
<feature type="signal peptide" evidence="1">
    <location>
        <begin position="1"/>
        <end position="21"/>
    </location>
</feature>
<feature type="chain" id="PRO_5047229091" evidence="1">
    <location>
        <begin position="22"/>
        <end position="334"/>
    </location>
</feature>
<keyword evidence="1" id="KW-0732">Signal</keyword>
<dbReference type="EMBL" id="WWCM01000009">
    <property type="protein sequence ID" value="MYM40562.1"/>
    <property type="molecule type" value="Genomic_DNA"/>
</dbReference>
<sequence length="334" mass="36918">MKLTSLLTALAFCFAVGAAGAQEVAPESDPEAGQVLVLGQRPGPGMWQVSKDDHVLWVFGKYGPLPSKMEWRSHEVEAVLAKAGEYLAEPEASARVGIWGGIKLAASLPQIWDFQKNPDGAVLKDVVPPETYQRWAALKDKFMRKDEEVERYRPIFAANKLYASGLQHIGLSNKDEVGPAIDKLVKRYKLKVTPATVEIDMSDASKLIKEFSKSGLDDAACFSSILARLEADIDHMRVRANAWAIGDIEKIRKLDYTDHEGACRAAIENSAAFQSRSDLREARAKTREMWLHNAQQALENNATTFAMLPLKEILSPTGLLARLQTQGYKVVAPE</sequence>
<evidence type="ECO:0000256" key="1">
    <source>
        <dbReference type="SAM" id="SignalP"/>
    </source>
</evidence>
<name>A0ABW9VRT4_9BURK</name>
<accession>A0ABW9VRT4</accession>
<dbReference type="RefSeq" id="WP_161039902.1">
    <property type="nucleotide sequence ID" value="NZ_WWCM01000009.1"/>
</dbReference>
<dbReference type="Pfam" id="PF01963">
    <property type="entry name" value="TraB_PrgY_gumN"/>
    <property type="match status" value="1"/>
</dbReference>
<comment type="caution">
    <text evidence="2">The sequence shown here is derived from an EMBL/GenBank/DDBJ whole genome shotgun (WGS) entry which is preliminary data.</text>
</comment>
<organism evidence="2 3">
    <name type="scientific">Duganella qianjiadongensis</name>
    <dbReference type="NCBI Taxonomy" id="2692176"/>
    <lineage>
        <taxon>Bacteria</taxon>
        <taxon>Pseudomonadati</taxon>
        <taxon>Pseudomonadota</taxon>
        <taxon>Betaproteobacteria</taxon>
        <taxon>Burkholderiales</taxon>
        <taxon>Oxalobacteraceae</taxon>
        <taxon>Telluria group</taxon>
        <taxon>Duganella</taxon>
    </lineage>
</organism>
<proteinExistence type="predicted"/>
<protein>
    <submittedName>
        <fullName evidence="2">TraB/GumN family protein</fullName>
    </submittedName>
</protein>
<reference evidence="2 3" key="1">
    <citation type="submission" date="2019-12" db="EMBL/GenBank/DDBJ databases">
        <title>Novel species isolated from a subtropical stream in China.</title>
        <authorList>
            <person name="Lu H."/>
        </authorList>
    </citation>
    <scope>NUCLEOTIDE SEQUENCE [LARGE SCALE GENOMIC DNA]</scope>
    <source>
        <strain evidence="2 3">CY13W</strain>
    </source>
</reference>
<keyword evidence="3" id="KW-1185">Reference proteome</keyword>
<dbReference type="Proteomes" id="UP000478090">
    <property type="component" value="Unassembled WGS sequence"/>
</dbReference>
<evidence type="ECO:0000313" key="2">
    <source>
        <dbReference type="EMBL" id="MYM40562.1"/>
    </source>
</evidence>